<dbReference type="OrthoDB" id="6612291at2759"/>
<organism evidence="2 3">
    <name type="scientific">Guyanagaster necrorhizus</name>
    <dbReference type="NCBI Taxonomy" id="856835"/>
    <lineage>
        <taxon>Eukaryota</taxon>
        <taxon>Fungi</taxon>
        <taxon>Dikarya</taxon>
        <taxon>Basidiomycota</taxon>
        <taxon>Agaricomycotina</taxon>
        <taxon>Agaricomycetes</taxon>
        <taxon>Agaricomycetidae</taxon>
        <taxon>Agaricales</taxon>
        <taxon>Marasmiineae</taxon>
        <taxon>Physalacriaceae</taxon>
        <taxon>Guyanagaster</taxon>
    </lineage>
</organism>
<gene>
    <name evidence="2" type="ORF">BT62DRAFT_227969</name>
</gene>
<keyword evidence="1" id="KW-1133">Transmembrane helix</keyword>
<dbReference type="Gene3D" id="1.20.1250.20">
    <property type="entry name" value="MFS general substrate transporter like domains"/>
    <property type="match status" value="1"/>
</dbReference>
<keyword evidence="1" id="KW-0812">Transmembrane</keyword>
<dbReference type="GeneID" id="66102431"/>
<name>A0A9P7VRU4_9AGAR</name>
<dbReference type="EMBL" id="MU250539">
    <property type="protein sequence ID" value="KAG7444794.1"/>
    <property type="molecule type" value="Genomic_DNA"/>
</dbReference>
<evidence type="ECO:0000313" key="3">
    <source>
        <dbReference type="Proteomes" id="UP000812287"/>
    </source>
</evidence>
<feature type="transmembrane region" description="Helical" evidence="1">
    <location>
        <begin position="29"/>
        <end position="51"/>
    </location>
</feature>
<dbReference type="AlphaFoldDB" id="A0A9P7VRU4"/>
<keyword evidence="1" id="KW-0472">Membrane</keyword>
<dbReference type="Proteomes" id="UP000812287">
    <property type="component" value="Unassembled WGS sequence"/>
</dbReference>
<evidence type="ECO:0000313" key="2">
    <source>
        <dbReference type="EMBL" id="KAG7444794.1"/>
    </source>
</evidence>
<sequence length="162" mass="18369">MGLAYCALMIRYFSSSDNNIGKGMTVFGLYMYVIFHFIVNSTIWVYSTVVLPVHLRNKIMALASAFQYTYSVSITGAAPSVGSFYLDVGFAGFHKHRSKLVFSWCIYLITRARPSSLDLSTDTNLPQPSIRPKTRLWKKSPRQSLYSDDAVDRHDCVMQESD</sequence>
<protein>
    <submittedName>
        <fullName evidence="2">Uncharacterized protein</fullName>
    </submittedName>
</protein>
<proteinExistence type="predicted"/>
<dbReference type="InterPro" id="IPR036259">
    <property type="entry name" value="MFS_trans_sf"/>
</dbReference>
<dbReference type="RefSeq" id="XP_043038294.1">
    <property type="nucleotide sequence ID" value="XM_043180135.1"/>
</dbReference>
<comment type="caution">
    <text evidence="2">The sequence shown here is derived from an EMBL/GenBank/DDBJ whole genome shotgun (WGS) entry which is preliminary data.</text>
</comment>
<reference evidence="2" key="1">
    <citation type="submission" date="2020-11" db="EMBL/GenBank/DDBJ databases">
        <title>Adaptations for nitrogen fixation in a non-lichenized fungal sporocarp promotes dispersal by wood-feeding termites.</title>
        <authorList>
            <consortium name="DOE Joint Genome Institute"/>
            <person name="Koch R.A."/>
            <person name="Yoon G."/>
            <person name="Arayal U."/>
            <person name="Lail K."/>
            <person name="Amirebrahimi M."/>
            <person name="Labutti K."/>
            <person name="Lipzen A."/>
            <person name="Riley R."/>
            <person name="Barry K."/>
            <person name="Henrissat B."/>
            <person name="Grigoriev I.V."/>
            <person name="Herr J.R."/>
            <person name="Aime M.C."/>
        </authorList>
    </citation>
    <scope>NUCLEOTIDE SEQUENCE</scope>
    <source>
        <strain evidence="2">MCA 3950</strain>
    </source>
</reference>
<keyword evidence="3" id="KW-1185">Reference proteome</keyword>
<evidence type="ECO:0000256" key="1">
    <source>
        <dbReference type="SAM" id="Phobius"/>
    </source>
</evidence>
<accession>A0A9P7VRU4</accession>